<dbReference type="Pfam" id="PF01471">
    <property type="entry name" value="PG_binding_1"/>
    <property type="match status" value="1"/>
</dbReference>
<evidence type="ECO:0000259" key="1">
    <source>
        <dbReference type="Pfam" id="PF01471"/>
    </source>
</evidence>
<feature type="domain" description="Peptidoglycan binding-like" evidence="1">
    <location>
        <begin position="413"/>
        <end position="472"/>
    </location>
</feature>
<keyword evidence="3" id="KW-1185">Reference proteome</keyword>
<dbReference type="InterPro" id="IPR036366">
    <property type="entry name" value="PGBDSf"/>
</dbReference>
<dbReference type="InterPro" id="IPR002477">
    <property type="entry name" value="Peptidoglycan-bd-like"/>
</dbReference>
<sequence>MTTIIDPFNRTVTDGWGQTGSGMPWALSGGTLAERSVAPGRARVILASNPGTLRGSRVDRPWGDGEVLAQFSAGQVSTGEALLVGLVLRRDPANLGSYYRARVVLGVDGSVGLSVTRGGTQLGAVVDTGLTYTPGVRLWARARVDGHQVRARVWRHGTVEPTVWTIDRAVTADTIPTGDLGVAFSAFSGNTNTAPFVDFHRVELVYRARVLNRLSGTVGATVSNSSLAATAETGTVTIAAPGARAVYDSTWTVFGQPAVRVQSGHHRAETPRLRVPLPASGPWSARWYTWMPRLQDAGHGTNEVRSVAVMPALAWTVHATAAGNVGTRLQAPDLAAAPLSWTTETGSAVATSRWWRCELRWDGAGTLTSQVFAGHATTGSRIHAWAGLSDPGRTLDLTGYRWRRRATLYWGDQGTEVRSLQLELLDLGYNLGAAGADGDFGDATHRAVVSFQTSRGVTPADGVPGPETRAAIDLALGRVPPPLWLSHVAVADGAWIGPAEPLPPPPVRRNRLVLGMRL</sequence>
<comment type="caution">
    <text evidence="2">The sequence shown here is derived from an EMBL/GenBank/DDBJ whole genome shotgun (WGS) entry which is preliminary data.</text>
</comment>
<dbReference type="Proteomes" id="UP001356095">
    <property type="component" value="Unassembled WGS sequence"/>
</dbReference>
<gene>
    <name evidence="2" type="ORF">Q8791_23380</name>
</gene>
<dbReference type="InterPro" id="IPR036365">
    <property type="entry name" value="PGBD-like_sf"/>
</dbReference>
<name>A0ABU7KD50_9ACTN</name>
<dbReference type="EMBL" id="JAUZMY010000026">
    <property type="protein sequence ID" value="MEE2040163.1"/>
    <property type="molecule type" value="Genomic_DNA"/>
</dbReference>
<dbReference type="Gene3D" id="1.10.101.10">
    <property type="entry name" value="PGBD-like superfamily/PGBD"/>
    <property type="match status" value="1"/>
</dbReference>
<dbReference type="RefSeq" id="WP_330093933.1">
    <property type="nucleotide sequence ID" value="NZ_JAUZMY010000026.1"/>
</dbReference>
<organism evidence="2 3">
    <name type="scientific">Nocardiopsis codii</name>
    <dbReference type="NCBI Taxonomy" id="3065942"/>
    <lineage>
        <taxon>Bacteria</taxon>
        <taxon>Bacillati</taxon>
        <taxon>Actinomycetota</taxon>
        <taxon>Actinomycetes</taxon>
        <taxon>Streptosporangiales</taxon>
        <taxon>Nocardiopsidaceae</taxon>
        <taxon>Nocardiopsis</taxon>
    </lineage>
</organism>
<protein>
    <submittedName>
        <fullName evidence="2">Peptidoglycan-binding domain-containing protein</fullName>
    </submittedName>
</protein>
<accession>A0ABU7KD50</accession>
<reference evidence="2 3" key="1">
    <citation type="submission" date="2023-08" db="EMBL/GenBank/DDBJ databases">
        <authorList>
            <person name="Girao M."/>
            <person name="Carvalho M.F."/>
        </authorList>
    </citation>
    <scope>NUCLEOTIDE SEQUENCE [LARGE SCALE GENOMIC DNA]</scope>
    <source>
        <strain evidence="2 3">CT-R113</strain>
    </source>
</reference>
<evidence type="ECO:0000313" key="2">
    <source>
        <dbReference type="EMBL" id="MEE2040163.1"/>
    </source>
</evidence>
<proteinExistence type="predicted"/>
<evidence type="ECO:0000313" key="3">
    <source>
        <dbReference type="Proteomes" id="UP001356095"/>
    </source>
</evidence>
<dbReference type="SUPFAM" id="SSF47090">
    <property type="entry name" value="PGBD-like"/>
    <property type="match status" value="1"/>
</dbReference>